<dbReference type="PROSITE" id="PS00163">
    <property type="entry name" value="FUMARATE_LYASES"/>
    <property type="match status" value="1"/>
</dbReference>
<dbReference type="SUPFAM" id="SSF48557">
    <property type="entry name" value="L-aspartase-like"/>
    <property type="match status" value="1"/>
</dbReference>
<dbReference type="Proteomes" id="UP001174909">
    <property type="component" value="Unassembled WGS sequence"/>
</dbReference>
<dbReference type="FunFam" id="1.20.200.10:FF:000015">
    <property type="entry name" value="argininosuccinate lyase isoform X2"/>
    <property type="match status" value="1"/>
</dbReference>
<gene>
    <name evidence="4" type="ORF">GBAR_LOCUS15394</name>
</gene>
<evidence type="ECO:0000256" key="1">
    <source>
        <dbReference type="ARBA" id="ARBA00010755"/>
    </source>
</evidence>
<dbReference type="PANTHER" id="PTHR43814:SF1">
    <property type="entry name" value="ARGININOSUCCINATE LYASE"/>
    <property type="match status" value="1"/>
</dbReference>
<evidence type="ECO:0000259" key="2">
    <source>
        <dbReference type="Pfam" id="PF00206"/>
    </source>
</evidence>
<dbReference type="PANTHER" id="PTHR43814">
    <property type="entry name" value="ARGININOSUCCINATE LYASE"/>
    <property type="match status" value="1"/>
</dbReference>
<dbReference type="GO" id="GO:0004056">
    <property type="term" value="F:argininosuccinate lyase activity"/>
    <property type="evidence" value="ECO:0007669"/>
    <property type="project" value="InterPro"/>
</dbReference>
<dbReference type="Gene3D" id="1.10.40.30">
    <property type="entry name" value="Fumarase/aspartase (C-terminal domain)"/>
    <property type="match status" value="1"/>
</dbReference>
<dbReference type="Pfam" id="PF00206">
    <property type="entry name" value="Lyase_1"/>
    <property type="match status" value="1"/>
</dbReference>
<dbReference type="Gene3D" id="1.20.200.10">
    <property type="entry name" value="Fumarase/aspartase (Central domain)"/>
    <property type="match status" value="1"/>
</dbReference>
<dbReference type="PRINTS" id="PR00145">
    <property type="entry name" value="ARGSUCLYASE"/>
</dbReference>
<dbReference type="Gene3D" id="1.10.275.10">
    <property type="entry name" value="Fumarase/aspartase (N-terminal domain)"/>
    <property type="match status" value="1"/>
</dbReference>
<dbReference type="GO" id="GO:0042450">
    <property type="term" value="P:L-arginine biosynthetic process via ornithine"/>
    <property type="evidence" value="ECO:0007669"/>
    <property type="project" value="InterPro"/>
</dbReference>
<organism evidence="4 5">
    <name type="scientific">Geodia barretti</name>
    <name type="common">Barrett's horny sponge</name>
    <dbReference type="NCBI Taxonomy" id="519541"/>
    <lineage>
        <taxon>Eukaryota</taxon>
        <taxon>Metazoa</taxon>
        <taxon>Porifera</taxon>
        <taxon>Demospongiae</taxon>
        <taxon>Heteroscleromorpha</taxon>
        <taxon>Tetractinellida</taxon>
        <taxon>Astrophorina</taxon>
        <taxon>Geodiidae</taxon>
        <taxon>Geodia</taxon>
    </lineage>
</organism>
<dbReference type="HAMAP" id="MF_00006">
    <property type="entry name" value="Arg_succ_lyase"/>
    <property type="match status" value="1"/>
</dbReference>
<protein>
    <submittedName>
        <fullName evidence="4">Argininosuccinate lyase</fullName>
    </submittedName>
</protein>
<evidence type="ECO:0000313" key="5">
    <source>
        <dbReference type="Proteomes" id="UP001174909"/>
    </source>
</evidence>
<dbReference type="InterPro" id="IPR022761">
    <property type="entry name" value="Fumarate_lyase_N"/>
</dbReference>
<dbReference type="GO" id="GO:0005829">
    <property type="term" value="C:cytosol"/>
    <property type="evidence" value="ECO:0007669"/>
    <property type="project" value="TreeGrafter"/>
</dbReference>
<evidence type="ECO:0000259" key="3">
    <source>
        <dbReference type="Pfam" id="PF14698"/>
    </source>
</evidence>
<sequence length="476" mass="52794">MDGRCFFASIPQQPLSAVLARGIVVCCMSQFSAYTVSIHYDRRLYRQDIAGSIAHARMLARQGIISDEDSASIAEGLGRIQLEIQADEFPWDPSLEDLHMNIERRLHDLIGPAAGRLHTGRSRNDQIALDMRLYTREVVEEVISGLRQVQRALLGLARRYQPVVMPGYTHLQRAQPVLFAHHMLAYFEMFQRDIGRFGDCRRRADVLPLGSGALAGVPYPTDREFLAKELGFSGISANSMDAVSDRDFVVEFMAASALGMMHFSRMSEELIIWSSGEFGFVRLAEEFTTGSSIMPQKRNPDFAELARGKTGRVYGDLMGLLTTLKGLPLTYNRDLQEDKEGFFDTVDTLHTTIQVFAAMLPGMELQSERVESLAGESGMLATDLADYLVGKGVPFREAHGIMRALCRHCDEREIHLLHLPLAEYREFSTHFAADVYDITAAASAAARDNPGGTAPSRVAQALDLAEQILEETGNGA</sequence>
<dbReference type="Pfam" id="PF14698">
    <property type="entry name" value="ASL_C2"/>
    <property type="match status" value="1"/>
</dbReference>
<keyword evidence="4" id="KW-0456">Lyase</keyword>
<dbReference type="EMBL" id="CASHTH010002243">
    <property type="protein sequence ID" value="CAI8026862.1"/>
    <property type="molecule type" value="Genomic_DNA"/>
</dbReference>
<proteinExistence type="inferred from homology"/>
<dbReference type="InterPro" id="IPR009049">
    <property type="entry name" value="Argininosuccinate_lyase"/>
</dbReference>
<dbReference type="InterPro" id="IPR000362">
    <property type="entry name" value="Fumarate_lyase_fam"/>
</dbReference>
<dbReference type="AlphaFoldDB" id="A0AA35WUC8"/>
<dbReference type="CDD" id="cd01359">
    <property type="entry name" value="Argininosuccinate_lyase"/>
    <property type="match status" value="1"/>
</dbReference>
<dbReference type="InterPro" id="IPR029419">
    <property type="entry name" value="Arg_succ_lyase_C"/>
</dbReference>
<dbReference type="PRINTS" id="PR00149">
    <property type="entry name" value="FUMRATELYASE"/>
</dbReference>
<feature type="domain" description="Argininosuccinate lyase C-terminal" evidence="3">
    <location>
        <begin position="379"/>
        <end position="441"/>
    </location>
</feature>
<evidence type="ECO:0000313" key="4">
    <source>
        <dbReference type="EMBL" id="CAI8026862.1"/>
    </source>
</evidence>
<name>A0AA35WUC8_GEOBA</name>
<comment type="caution">
    <text evidence="4">The sequence shown here is derived from an EMBL/GenBank/DDBJ whole genome shotgun (WGS) entry which is preliminary data.</text>
</comment>
<dbReference type="InterPro" id="IPR020557">
    <property type="entry name" value="Fumarate_lyase_CS"/>
</dbReference>
<accession>A0AA35WUC8</accession>
<dbReference type="InterPro" id="IPR008948">
    <property type="entry name" value="L-Aspartase-like"/>
</dbReference>
<keyword evidence="5" id="KW-1185">Reference proteome</keyword>
<dbReference type="InterPro" id="IPR024083">
    <property type="entry name" value="Fumarase/histidase_N"/>
</dbReference>
<reference evidence="4" key="1">
    <citation type="submission" date="2023-03" db="EMBL/GenBank/DDBJ databases">
        <authorList>
            <person name="Steffen K."/>
            <person name="Cardenas P."/>
        </authorList>
    </citation>
    <scope>NUCLEOTIDE SEQUENCE</scope>
</reference>
<dbReference type="NCBIfam" id="TIGR00838">
    <property type="entry name" value="argH"/>
    <property type="match status" value="1"/>
</dbReference>
<dbReference type="FunFam" id="1.10.40.30:FF:000001">
    <property type="entry name" value="Argininosuccinate lyase"/>
    <property type="match status" value="1"/>
</dbReference>
<feature type="domain" description="Fumarate lyase N-terminal" evidence="2">
    <location>
        <begin position="31"/>
        <end position="315"/>
    </location>
</feature>
<dbReference type="FunFam" id="1.10.275.10:FF:000002">
    <property type="entry name" value="Argininosuccinate lyase"/>
    <property type="match status" value="1"/>
</dbReference>
<comment type="similarity">
    <text evidence="1">Belongs to the lyase 1 family. Argininosuccinate lyase subfamily.</text>
</comment>